<feature type="compositionally biased region" description="Low complexity" evidence="1">
    <location>
        <begin position="250"/>
        <end position="260"/>
    </location>
</feature>
<feature type="region of interest" description="Disordered" evidence="1">
    <location>
        <begin position="854"/>
        <end position="894"/>
    </location>
</feature>
<feature type="compositionally biased region" description="Basic and acidic residues" evidence="1">
    <location>
        <begin position="455"/>
        <end position="476"/>
    </location>
</feature>
<feature type="region of interest" description="Disordered" evidence="1">
    <location>
        <begin position="912"/>
        <end position="1084"/>
    </location>
</feature>
<proteinExistence type="predicted"/>
<feature type="region of interest" description="Disordered" evidence="1">
    <location>
        <begin position="1154"/>
        <end position="1207"/>
    </location>
</feature>
<feature type="compositionally biased region" description="Polar residues" evidence="1">
    <location>
        <begin position="1075"/>
        <end position="1084"/>
    </location>
</feature>
<protein>
    <submittedName>
        <fullName evidence="2">Uncharacterized protein</fullName>
    </submittedName>
</protein>
<dbReference type="PANTHER" id="PTHR31008:SF15">
    <property type="entry name" value="GPI-ANCHORED ADHESIN-LIKE PROTEIN"/>
    <property type="match status" value="1"/>
</dbReference>
<name>A0A834YIL8_TETSI</name>
<feature type="region of interest" description="Disordered" evidence="1">
    <location>
        <begin position="521"/>
        <end position="589"/>
    </location>
</feature>
<feature type="compositionally biased region" description="Basic and acidic residues" evidence="1">
    <location>
        <begin position="291"/>
        <end position="318"/>
    </location>
</feature>
<feature type="region of interest" description="Disordered" evidence="1">
    <location>
        <begin position="1338"/>
        <end position="1371"/>
    </location>
</feature>
<comment type="caution">
    <text evidence="2">The sequence shown here is derived from an EMBL/GenBank/DDBJ whole genome shotgun (WGS) entry which is preliminary data.</text>
</comment>
<feature type="compositionally biased region" description="Low complexity" evidence="1">
    <location>
        <begin position="319"/>
        <end position="331"/>
    </location>
</feature>
<feature type="compositionally biased region" description="Acidic residues" evidence="1">
    <location>
        <begin position="1154"/>
        <end position="1164"/>
    </location>
</feature>
<feature type="compositionally biased region" description="Basic and acidic residues" evidence="1">
    <location>
        <begin position="557"/>
        <end position="568"/>
    </location>
</feature>
<feature type="region of interest" description="Disordered" evidence="1">
    <location>
        <begin position="661"/>
        <end position="684"/>
    </location>
</feature>
<sequence>MKSDTPLDYAVFQLSPKHSRCELFVSSDGNTQKLASGLLKPFVTHLKVAEEQVAQAVQSIKLEVEKCKNAETWFTKGTLERFVRFVSTPEVLELVNTFDAEMSQLEVAQTTYSQGVADQLSGAFSMFQHLSFGRGDETKATAAADVTKKELLKAIDVRLVAVRQDLTTACARASAAGFTPETVSELKHFADQFGAHRLNEACSKFISSSQRRPDLITTWKAGGDDPAVRSSSAEESVAVRCSGTHHPQHQHQQNQLQTSQEPDAIRQHLEQSKSSTCRQPKTSDTFPIRRSVRESSSERDHEEDKESDGAVEKEKEESVTVTVTESAQTSQPSRRLSVQDRINLFENKQKDQSGSGGKVVVGKSVELRKLPSDVSSAPQVVEKAVLRRWSGASEMSLDLNIERKETYSSASTPSSSSISQTQSIAFSSVSDNKHLKGLIDSATPSKAEFRGLPGRLDDPGLKDRAGDFLGREDERDLKDQAASQIRFRSFPGGAEPVGVKDQVASQTQFRGLLGRVEVAGREDQAEPHTQFGASARRVDDVGSEDEPSQVSLTEFPNRVEDFGLRDQLDTQPQLSASLSSTEDFTSNLKDPFSQIQSKAFSGKLEGVTGSKNREASQSQYQWKSFPGKVKEDLVSSETQFGSFRTEVEDSGLQEMKLQRQISFPEQSKKLQGPKGESNPGYRNNEPVFPWKKVAERQEIFGLVSTAPVEQIQKVRQSKGNQELNDELQMKANELEKLFAAHKLRIPGDQAGTAWRTKRSDIQVEQVTKFQYRKPAEVSPVQLPDKDIVTEPFGSSNNVAEFDVIPLMKMVDNGDYGDTVKQNISELGFPEESKGKFYDRYMQKRDVKLREEWSSKREQKEAKMKAMQDSLESSRAELKSKFTGSADRQDSTLHARRRAEKLRSFNVRSAMKIREKPLESMQSDQDEDLSELPEETQFGQDTSFGETFLRDGSSRCATQSKKLLSNRTLSSSTPRTSAAPLPRSSIKASNSSFGRRRTPPEDPLAQSVPNFSDFRKENTKPSSGISKTTTRSQFRNYAQSKSISEELHLVKEDKPRRSQSTRKSSANPGESKDFSPCNSDGVTLTPLSFDKEQTEQTYNKIPKNGGSKPFLRKGNGIGPGAGVGIAKLKASMASENIKNEESEELANQLEDSVDMVKEEEEEEFEAVMAEEALKAVDSPADSDNEKTGRSQESEKSGDPGSEDGDVLRSFSQVDPDLVAEVASVAPSTFHTLHHAQGSPGESPALWNTRMHHSFSYTRETSDIDASVDSPIGSPASWNSHSLAQVETDAARMRKTWGSAQKPILVPNSSHTRKDVTKGFKRLLNFGRKNRGTESLIDWISATTSEGDDDTEDGRDPANRSSEDLRKSRMGFSQGHPAFDGFNDSEFSEQGRLLFLAVQALHSSIPAPPENFKQREAHLSGSSLKGMEFDDMFELSSRATRYEWRSKVAVGQVAMEQCFGCVG</sequence>
<feature type="compositionally biased region" description="Basic and acidic residues" evidence="1">
    <location>
        <begin position="854"/>
        <end position="879"/>
    </location>
</feature>
<dbReference type="OMA" id="PNFSDMR"/>
<dbReference type="OrthoDB" id="767933at2759"/>
<dbReference type="Proteomes" id="UP000655225">
    <property type="component" value="Unassembled WGS sequence"/>
</dbReference>
<gene>
    <name evidence="2" type="ORF">HHK36_025370</name>
</gene>
<feature type="compositionally biased region" description="Polar residues" evidence="1">
    <location>
        <begin position="954"/>
        <end position="975"/>
    </location>
</feature>
<feature type="compositionally biased region" description="Polar residues" evidence="1">
    <location>
        <begin position="569"/>
        <end position="589"/>
    </location>
</feature>
<feature type="compositionally biased region" description="Basic and acidic residues" evidence="1">
    <location>
        <begin position="1352"/>
        <end position="1365"/>
    </location>
</feature>
<reference evidence="2 3" key="1">
    <citation type="submission" date="2020-04" db="EMBL/GenBank/DDBJ databases">
        <title>Plant Genome Project.</title>
        <authorList>
            <person name="Zhang R.-G."/>
        </authorList>
    </citation>
    <scope>NUCLEOTIDE SEQUENCE [LARGE SCALE GENOMIC DNA]</scope>
    <source>
        <strain evidence="2">YNK0</strain>
        <tissue evidence="2">Leaf</tissue>
    </source>
</reference>
<evidence type="ECO:0000313" key="2">
    <source>
        <dbReference type="EMBL" id="KAF8388690.1"/>
    </source>
</evidence>
<feature type="compositionally biased region" description="Polar residues" evidence="1">
    <location>
        <begin position="1019"/>
        <end position="1041"/>
    </location>
</feature>
<evidence type="ECO:0000313" key="3">
    <source>
        <dbReference type="Proteomes" id="UP000655225"/>
    </source>
</evidence>
<feature type="compositionally biased region" description="Basic and acidic residues" evidence="1">
    <location>
        <begin position="1042"/>
        <end position="1055"/>
    </location>
</feature>
<feature type="compositionally biased region" description="Basic and acidic residues" evidence="1">
    <location>
        <begin position="1182"/>
        <end position="1196"/>
    </location>
</feature>
<feature type="region of interest" description="Disordered" evidence="1">
    <location>
        <begin position="241"/>
        <end position="337"/>
    </location>
</feature>
<feature type="compositionally biased region" description="Polar residues" evidence="1">
    <location>
        <begin position="272"/>
        <end position="285"/>
    </location>
</feature>
<accession>A0A834YIL8</accession>
<dbReference type="EMBL" id="JABCRI010000019">
    <property type="protein sequence ID" value="KAF8388690.1"/>
    <property type="molecule type" value="Genomic_DNA"/>
</dbReference>
<organism evidence="2 3">
    <name type="scientific">Tetracentron sinense</name>
    <name type="common">Spur-leaf</name>
    <dbReference type="NCBI Taxonomy" id="13715"/>
    <lineage>
        <taxon>Eukaryota</taxon>
        <taxon>Viridiplantae</taxon>
        <taxon>Streptophyta</taxon>
        <taxon>Embryophyta</taxon>
        <taxon>Tracheophyta</taxon>
        <taxon>Spermatophyta</taxon>
        <taxon>Magnoliopsida</taxon>
        <taxon>Trochodendrales</taxon>
        <taxon>Trochodendraceae</taxon>
        <taxon>Tetracentron</taxon>
    </lineage>
</organism>
<dbReference type="PANTHER" id="PTHR31008">
    <property type="entry name" value="COP1-INTERACTING PROTEIN-RELATED"/>
    <property type="match status" value="1"/>
</dbReference>
<keyword evidence="3" id="KW-1185">Reference proteome</keyword>
<evidence type="ECO:0000256" key="1">
    <source>
        <dbReference type="SAM" id="MobiDB-lite"/>
    </source>
</evidence>
<feature type="region of interest" description="Disordered" evidence="1">
    <location>
        <begin position="446"/>
        <end position="476"/>
    </location>
</feature>
<feature type="compositionally biased region" description="Acidic residues" evidence="1">
    <location>
        <begin position="923"/>
        <end position="933"/>
    </location>
</feature>